<dbReference type="Proteomes" id="UP001218218">
    <property type="component" value="Unassembled WGS sequence"/>
</dbReference>
<dbReference type="AlphaFoldDB" id="A0AAD6ZBB7"/>
<comment type="caution">
    <text evidence="1">The sequence shown here is derived from an EMBL/GenBank/DDBJ whole genome shotgun (WGS) entry which is preliminary data.</text>
</comment>
<gene>
    <name evidence="1" type="ORF">DFH08DRAFT_821244</name>
</gene>
<dbReference type="EMBL" id="JARIHO010000066">
    <property type="protein sequence ID" value="KAJ7314587.1"/>
    <property type="molecule type" value="Genomic_DNA"/>
</dbReference>
<reference evidence="1" key="1">
    <citation type="submission" date="2023-03" db="EMBL/GenBank/DDBJ databases">
        <title>Massive genome expansion in bonnet fungi (Mycena s.s.) driven by repeated elements and novel gene families across ecological guilds.</title>
        <authorList>
            <consortium name="Lawrence Berkeley National Laboratory"/>
            <person name="Harder C.B."/>
            <person name="Miyauchi S."/>
            <person name="Viragh M."/>
            <person name="Kuo A."/>
            <person name="Thoen E."/>
            <person name="Andreopoulos B."/>
            <person name="Lu D."/>
            <person name="Skrede I."/>
            <person name="Drula E."/>
            <person name="Henrissat B."/>
            <person name="Morin E."/>
            <person name="Kohler A."/>
            <person name="Barry K."/>
            <person name="LaButti K."/>
            <person name="Morin E."/>
            <person name="Salamov A."/>
            <person name="Lipzen A."/>
            <person name="Mereny Z."/>
            <person name="Hegedus B."/>
            <person name="Baldrian P."/>
            <person name="Stursova M."/>
            <person name="Weitz H."/>
            <person name="Taylor A."/>
            <person name="Grigoriev I.V."/>
            <person name="Nagy L.G."/>
            <person name="Martin F."/>
            <person name="Kauserud H."/>
        </authorList>
    </citation>
    <scope>NUCLEOTIDE SEQUENCE</scope>
    <source>
        <strain evidence="1">CBHHK002</strain>
    </source>
</reference>
<dbReference type="SUPFAM" id="SSF48452">
    <property type="entry name" value="TPR-like"/>
    <property type="match status" value="1"/>
</dbReference>
<name>A0AAD6ZBB7_9AGAR</name>
<organism evidence="1 2">
    <name type="scientific">Mycena albidolilacea</name>
    <dbReference type="NCBI Taxonomy" id="1033008"/>
    <lineage>
        <taxon>Eukaryota</taxon>
        <taxon>Fungi</taxon>
        <taxon>Dikarya</taxon>
        <taxon>Basidiomycota</taxon>
        <taxon>Agaricomycotina</taxon>
        <taxon>Agaricomycetes</taxon>
        <taxon>Agaricomycetidae</taxon>
        <taxon>Agaricales</taxon>
        <taxon>Marasmiineae</taxon>
        <taxon>Mycenaceae</taxon>
        <taxon>Mycena</taxon>
    </lineage>
</organism>
<dbReference type="InterPro" id="IPR011990">
    <property type="entry name" value="TPR-like_helical_dom_sf"/>
</dbReference>
<accession>A0AAD6ZBB7</accession>
<proteinExistence type="predicted"/>
<evidence type="ECO:0000313" key="2">
    <source>
        <dbReference type="Proteomes" id="UP001218218"/>
    </source>
</evidence>
<evidence type="ECO:0000313" key="1">
    <source>
        <dbReference type="EMBL" id="KAJ7314587.1"/>
    </source>
</evidence>
<sequence>MGYPNLHKSLKALSPIRKYIQRTHPPPLALSNPFRTYFQDLIELWGSKRELPSSDLCPALVGFLVNINELILEDLLSEADKSTRADIGYTIITLDSFSATMLKGGSTLFQCLPHIIEETSGAGAAAIYYRQRSVHKAMEFIKLALSLAQQAGDIKLQLLSMQTEFTTAQVCGDPYWGIAVSCKAWKIARFTSNYWEQCCTEREAWGACHSGNLSRALDLCAHGEELLISDGMQGSDRYSEFLDTRAEVNFQQTNYLESRRLYKQIADMTAPTRSPWFHVYSLTMIAHIDILTECEVAGILESINAAQAVYTAQGRPTACSRLNVELQLYRGDTQNTRASLIACLSKDTPENHWNCNLYGKYKKQFQAIQYSPIQPQFRITPKLRLKWGISDGLELFLEHLQEHQDITFSGVRPVPQCLAALGDPKNGMGGKFDTFHWEVVYLALERTKKQLAGTLNVLRCLADIFTAFRDKETALSLFHTALEGGTKMDVHRLRVGCMVGIGDVVLQRGDTMQAKAMWKKAHPLFLRSSRMKDAVSVQERLQRFGESVETLSVPVAM</sequence>
<protein>
    <submittedName>
        <fullName evidence="1">Uncharacterized protein</fullName>
    </submittedName>
</protein>
<keyword evidence="2" id="KW-1185">Reference proteome</keyword>